<name>A0ABU6ZWE6_9FABA</name>
<evidence type="ECO:0000313" key="1">
    <source>
        <dbReference type="EMBL" id="MED6226051.1"/>
    </source>
</evidence>
<feature type="non-terminal residue" evidence="1">
    <location>
        <position position="1"/>
    </location>
</feature>
<comment type="caution">
    <text evidence="1">The sequence shown here is derived from an EMBL/GenBank/DDBJ whole genome shotgun (WGS) entry which is preliminary data.</text>
</comment>
<dbReference type="Proteomes" id="UP001341840">
    <property type="component" value="Unassembled WGS sequence"/>
</dbReference>
<protein>
    <submittedName>
        <fullName evidence="1">Uncharacterized protein</fullName>
    </submittedName>
</protein>
<sequence>VVGVVPQPSRELDFVDQSSRHVPKQAGLLRCSLNGLGLHHITWAGMNIRPCSPQVGTLALRCVEVGIHRATKCRSRVSLSYYVDDFSNKSDSRQVFQMGWVETCLTSRTETCVTSRVKSSLAGDLFSKWADPEDLGELGRYEQCPYLRLSCNGELKH</sequence>
<reference evidence="1 2" key="1">
    <citation type="journal article" date="2023" name="Plants (Basel)">
        <title>Bridging the Gap: Combining Genomics and Transcriptomics Approaches to Understand Stylosanthes scabra, an Orphan Legume from the Brazilian Caatinga.</title>
        <authorList>
            <person name="Ferreira-Neto J.R.C."/>
            <person name="da Silva M.D."/>
            <person name="Binneck E."/>
            <person name="de Melo N.F."/>
            <person name="da Silva R.H."/>
            <person name="de Melo A.L.T.M."/>
            <person name="Pandolfi V."/>
            <person name="Bustamante F.O."/>
            <person name="Brasileiro-Vidal A.C."/>
            <person name="Benko-Iseppon A.M."/>
        </authorList>
    </citation>
    <scope>NUCLEOTIDE SEQUENCE [LARGE SCALE GENOMIC DNA]</scope>
    <source>
        <tissue evidence="1">Leaves</tissue>
    </source>
</reference>
<evidence type="ECO:0000313" key="2">
    <source>
        <dbReference type="Proteomes" id="UP001341840"/>
    </source>
</evidence>
<accession>A0ABU6ZWE6</accession>
<dbReference type="EMBL" id="JASCZI010274558">
    <property type="protein sequence ID" value="MED6226051.1"/>
    <property type="molecule type" value="Genomic_DNA"/>
</dbReference>
<gene>
    <name evidence="1" type="ORF">PIB30_099700</name>
</gene>
<organism evidence="1 2">
    <name type="scientific">Stylosanthes scabra</name>
    <dbReference type="NCBI Taxonomy" id="79078"/>
    <lineage>
        <taxon>Eukaryota</taxon>
        <taxon>Viridiplantae</taxon>
        <taxon>Streptophyta</taxon>
        <taxon>Embryophyta</taxon>
        <taxon>Tracheophyta</taxon>
        <taxon>Spermatophyta</taxon>
        <taxon>Magnoliopsida</taxon>
        <taxon>eudicotyledons</taxon>
        <taxon>Gunneridae</taxon>
        <taxon>Pentapetalae</taxon>
        <taxon>rosids</taxon>
        <taxon>fabids</taxon>
        <taxon>Fabales</taxon>
        <taxon>Fabaceae</taxon>
        <taxon>Papilionoideae</taxon>
        <taxon>50 kb inversion clade</taxon>
        <taxon>dalbergioids sensu lato</taxon>
        <taxon>Dalbergieae</taxon>
        <taxon>Pterocarpus clade</taxon>
        <taxon>Stylosanthes</taxon>
    </lineage>
</organism>
<proteinExistence type="predicted"/>
<keyword evidence="2" id="KW-1185">Reference proteome</keyword>